<dbReference type="RefSeq" id="WP_051269322.1">
    <property type="nucleotide sequence ID" value="NZ_LVVZ01000051.1"/>
</dbReference>
<dbReference type="STRING" id="197461.A3843_00725"/>
<name>A0A1U7JBX9_9HYPH</name>
<keyword evidence="3" id="KW-1185">Reference proteome</keyword>
<protein>
    <submittedName>
        <fullName evidence="2">TIGR03032 family protein</fullName>
    </submittedName>
</protein>
<evidence type="ECO:0000259" key="1">
    <source>
        <dbReference type="Pfam" id="PF16261"/>
    </source>
</evidence>
<evidence type="ECO:0000313" key="2">
    <source>
        <dbReference type="EMBL" id="OKL42249.1"/>
    </source>
</evidence>
<dbReference type="Proteomes" id="UP000185783">
    <property type="component" value="Unassembled WGS sequence"/>
</dbReference>
<dbReference type="Pfam" id="PF16261">
    <property type="entry name" value="DUF4915"/>
    <property type="match status" value="1"/>
</dbReference>
<dbReference type="EMBL" id="LVVZ01000051">
    <property type="protein sequence ID" value="OKL42249.1"/>
    <property type="molecule type" value="Genomic_DNA"/>
</dbReference>
<dbReference type="SUPFAM" id="SSF63825">
    <property type="entry name" value="YWTD domain"/>
    <property type="match status" value="1"/>
</dbReference>
<organism evidence="2 3">
    <name type="scientific">Pseudovibrio exalbescens</name>
    <dbReference type="NCBI Taxonomy" id="197461"/>
    <lineage>
        <taxon>Bacteria</taxon>
        <taxon>Pseudomonadati</taxon>
        <taxon>Pseudomonadota</taxon>
        <taxon>Alphaproteobacteria</taxon>
        <taxon>Hyphomicrobiales</taxon>
        <taxon>Stappiaceae</taxon>
        <taxon>Pseudovibrio</taxon>
    </lineage>
</organism>
<dbReference type="AlphaFoldDB" id="A0A1U7JBX9"/>
<gene>
    <name evidence="2" type="ORF">A3843_00725</name>
</gene>
<evidence type="ECO:0000313" key="3">
    <source>
        <dbReference type="Proteomes" id="UP000185783"/>
    </source>
</evidence>
<dbReference type="InterPro" id="IPR017481">
    <property type="entry name" value="CHP03032"/>
</dbReference>
<accession>A0A1U7JBX9</accession>
<dbReference type="NCBIfam" id="TIGR03032">
    <property type="entry name" value="TIGR03032 family protein"/>
    <property type="match status" value="1"/>
</dbReference>
<sequence>MADGKKEQTKDLNEYSGSGGLTEFLSKHNISLAFSSYQSGILYFLGRKPDGGIQLHQCGASKPMGLYYNAKGGLLLSAGSQIWYMENTLAANERANQIFDACFVPRQIHNTGSLDSHDIVRDRNDRVLFVNTRFNCIATTSARHSFVPIWKPPFIDAIVDEDRCHLNGMAISQEGEVTHVTALSRSNTIDGWRDRRADGGVVIDVRSNKIVCEGLSMPHSPRWHDGELWIANSGTGEIGVVESLETGMGTFKPRAFCPGFLRGLSFYGGYAFVGLSRPRYKRFEGLALDDRLVEADSEAWCGIQIIDISKGTCVNWFRIDGPVMELYDVTAIPGYKCPMAIAPGTREIANLITWSKESEFA</sequence>
<comment type="caution">
    <text evidence="2">The sequence shown here is derived from an EMBL/GenBank/DDBJ whole genome shotgun (WGS) entry which is preliminary data.</text>
</comment>
<proteinExistence type="predicted"/>
<reference evidence="2 3" key="1">
    <citation type="submission" date="2016-03" db="EMBL/GenBank/DDBJ databases">
        <title>Genome sequence of Nesiotobacter sp. nov., a moderately halophilic alphaproteobacterium isolated from the Yellow Sea, China.</title>
        <authorList>
            <person name="Zhang G."/>
            <person name="Zhang R."/>
        </authorList>
    </citation>
    <scope>NUCLEOTIDE SEQUENCE [LARGE SCALE GENOMIC DNA]</scope>
    <source>
        <strain evidence="2 3">WB1-6</strain>
    </source>
</reference>
<feature type="domain" description="Conserved hypothetical protein CHP03032" evidence="1">
    <location>
        <begin position="21"/>
        <end position="341"/>
    </location>
</feature>
<dbReference type="OrthoDB" id="238183at2"/>